<name>A0A844F815_CLOSV</name>
<dbReference type="InterPro" id="IPR036271">
    <property type="entry name" value="Tet_transcr_reg_TetR-rel_C_sf"/>
</dbReference>
<dbReference type="InterPro" id="IPR001647">
    <property type="entry name" value="HTH_TetR"/>
</dbReference>
<evidence type="ECO:0000259" key="3">
    <source>
        <dbReference type="PROSITE" id="PS50977"/>
    </source>
</evidence>
<evidence type="ECO:0000313" key="5">
    <source>
        <dbReference type="Proteomes" id="UP000462363"/>
    </source>
</evidence>
<dbReference type="AlphaFoldDB" id="A0A844F815"/>
<keyword evidence="1 2" id="KW-0238">DNA-binding</keyword>
<dbReference type="InterPro" id="IPR050624">
    <property type="entry name" value="HTH-type_Tx_Regulator"/>
</dbReference>
<dbReference type="GO" id="GO:0003677">
    <property type="term" value="F:DNA binding"/>
    <property type="evidence" value="ECO:0007669"/>
    <property type="project" value="UniProtKB-UniRule"/>
</dbReference>
<dbReference type="PRINTS" id="PR00455">
    <property type="entry name" value="HTHTETR"/>
</dbReference>
<dbReference type="PROSITE" id="PS50977">
    <property type="entry name" value="HTH_TETR_2"/>
    <property type="match status" value="1"/>
</dbReference>
<dbReference type="SUPFAM" id="SSF48498">
    <property type="entry name" value="Tetracyclin repressor-like, C-terminal domain"/>
    <property type="match status" value="1"/>
</dbReference>
<evidence type="ECO:0000256" key="1">
    <source>
        <dbReference type="ARBA" id="ARBA00023125"/>
    </source>
</evidence>
<dbReference type="Proteomes" id="UP000462363">
    <property type="component" value="Unassembled WGS sequence"/>
</dbReference>
<accession>A0A844F815</accession>
<dbReference type="PANTHER" id="PTHR43479:SF11">
    <property type="entry name" value="ACREF_ENVCD OPERON REPRESSOR-RELATED"/>
    <property type="match status" value="1"/>
</dbReference>
<gene>
    <name evidence="4" type="ORF">FYJ37_16665</name>
</gene>
<feature type="DNA-binding region" description="H-T-H motif" evidence="2">
    <location>
        <begin position="31"/>
        <end position="50"/>
    </location>
</feature>
<reference evidence="4 5" key="1">
    <citation type="submission" date="2019-08" db="EMBL/GenBank/DDBJ databases">
        <title>In-depth cultivation of the pig gut microbiome towards novel bacterial diversity and tailored functional studies.</title>
        <authorList>
            <person name="Wylensek D."/>
            <person name="Hitch T.C.A."/>
            <person name="Clavel T."/>
        </authorList>
    </citation>
    <scope>NUCLEOTIDE SEQUENCE [LARGE SCALE GENOMIC DNA]</scope>
    <source>
        <strain evidence="4 5">BL-389-WT-3D</strain>
    </source>
</reference>
<sequence>MAKHEEREDLRKQIIDAAWELFYKQGYENTTVNDIVKKANTSKGGFYYYFKAKEELLNSLYAIFDREYEKFYETMDRSLDSIVQLEQLSQYVSYFIEGNVSAELLAALYQSQLTKKKQDCFLNPDRFYNRLVRKIIAEGQKKHEIREDMSVEELAHHVLLLERGIIMDWCVQNGSFSLGYFGSRNFDLYIEFMRPRD</sequence>
<dbReference type="Pfam" id="PF00440">
    <property type="entry name" value="TetR_N"/>
    <property type="match status" value="1"/>
</dbReference>
<comment type="caution">
    <text evidence="4">The sequence shown here is derived from an EMBL/GenBank/DDBJ whole genome shotgun (WGS) entry which is preliminary data.</text>
</comment>
<dbReference type="RefSeq" id="WP_009249414.1">
    <property type="nucleotide sequence ID" value="NZ_AP024846.1"/>
</dbReference>
<evidence type="ECO:0000256" key="2">
    <source>
        <dbReference type="PROSITE-ProRule" id="PRU00335"/>
    </source>
</evidence>
<proteinExistence type="predicted"/>
<protein>
    <submittedName>
        <fullName evidence="4">TetR/AcrR family transcriptional regulator</fullName>
    </submittedName>
</protein>
<dbReference type="PANTHER" id="PTHR43479">
    <property type="entry name" value="ACREF/ENVCD OPERON REPRESSOR-RELATED"/>
    <property type="match status" value="1"/>
</dbReference>
<evidence type="ECO:0000313" key="4">
    <source>
        <dbReference type="EMBL" id="MSS41893.1"/>
    </source>
</evidence>
<dbReference type="InterPro" id="IPR009057">
    <property type="entry name" value="Homeodomain-like_sf"/>
</dbReference>
<dbReference type="SUPFAM" id="SSF46689">
    <property type="entry name" value="Homeodomain-like"/>
    <property type="match status" value="1"/>
</dbReference>
<feature type="domain" description="HTH tetR-type" evidence="3">
    <location>
        <begin position="8"/>
        <end position="68"/>
    </location>
</feature>
<dbReference type="EMBL" id="VUMB01000059">
    <property type="protein sequence ID" value="MSS41893.1"/>
    <property type="molecule type" value="Genomic_DNA"/>
</dbReference>
<dbReference type="Gene3D" id="1.10.357.10">
    <property type="entry name" value="Tetracycline Repressor, domain 2"/>
    <property type="match status" value="1"/>
</dbReference>
<organism evidence="4 5">
    <name type="scientific">Clostridium scindens (strain JCM 10418 / VPI 12708)</name>
    <dbReference type="NCBI Taxonomy" id="29347"/>
    <lineage>
        <taxon>Bacteria</taxon>
        <taxon>Bacillati</taxon>
        <taxon>Bacillota</taxon>
        <taxon>Clostridia</taxon>
        <taxon>Lachnospirales</taxon>
        <taxon>Lachnospiraceae</taxon>
    </lineage>
</organism>